<dbReference type="AlphaFoldDB" id="A0A9N8ELE0"/>
<accession>A0A9N8ELE0</accession>
<organism evidence="1 2">
    <name type="scientific">Seminavis robusta</name>
    <dbReference type="NCBI Taxonomy" id="568900"/>
    <lineage>
        <taxon>Eukaryota</taxon>
        <taxon>Sar</taxon>
        <taxon>Stramenopiles</taxon>
        <taxon>Ochrophyta</taxon>
        <taxon>Bacillariophyta</taxon>
        <taxon>Bacillariophyceae</taxon>
        <taxon>Bacillariophycidae</taxon>
        <taxon>Naviculales</taxon>
        <taxon>Naviculaceae</taxon>
        <taxon>Seminavis</taxon>
    </lineage>
</organism>
<dbReference type="InterPro" id="IPR027417">
    <property type="entry name" value="P-loop_NTPase"/>
</dbReference>
<evidence type="ECO:0008006" key="3">
    <source>
        <dbReference type="Google" id="ProtNLM"/>
    </source>
</evidence>
<dbReference type="EMBL" id="CAICTM010001121">
    <property type="protein sequence ID" value="CAB9520655.1"/>
    <property type="molecule type" value="Genomic_DNA"/>
</dbReference>
<evidence type="ECO:0000313" key="2">
    <source>
        <dbReference type="Proteomes" id="UP001153069"/>
    </source>
</evidence>
<name>A0A9N8ELE0_9STRA</name>
<dbReference type="Gene3D" id="3.40.50.300">
    <property type="entry name" value="P-loop containing nucleotide triphosphate hydrolases"/>
    <property type="match status" value="1"/>
</dbReference>
<keyword evidence="2" id="KW-1185">Reference proteome</keyword>
<dbReference type="OrthoDB" id="47942at2759"/>
<dbReference type="SUPFAM" id="SSF52540">
    <property type="entry name" value="P-loop containing nucleoside triphosphate hydrolases"/>
    <property type="match status" value="1"/>
</dbReference>
<gene>
    <name evidence="1" type="ORF">SEMRO_1123_G243710.1</name>
</gene>
<evidence type="ECO:0000313" key="1">
    <source>
        <dbReference type="EMBL" id="CAB9520655.1"/>
    </source>
</evidence>
<comment type="caution">
    <text evidence="1">The sequence shown here is derived from an EMBL/GenBank/DDBJ whole genome shotgun (WGS) entry which is preliminary data.</text>
</comment>
<sequence length="153" mass="17740">MFGGYCGNYEVFTDTSYLVKKEPDRCFEPSLHGGLDNLYHFHPNSTVVLTVRDVNDWVSSINHFGGLGGHVKEKCRNFFPWQPNTVTDDDLARFYRDHIEFVRGFMREHPSLTYLEVSLESEETGTIMENHFGISRKCWGRSNENKKVRRGGK</sequence>
<dbReference type="Proteomes" id="UP001153069">
    <property type="component" value="Unassembled WGS sequence"/>
</dbReference>
<dbReference type="PANTHER" id="PTHR36978:SF4">
    <property type="entry name" value="P-LOOP CONTAINING NUCLEOSIDE TRIPHOSPHATE HYDROLASE PROTEIN"/>
    <property type="match status" value="1"/>
</dbReference>
<reference evidence="1" key="1">
    <citation type="submission" date="2020-06" db="EMBL/GenBank/DDBJ databases">
        <authorList>
            <consortium name="Plant Systems Biology data submission"/>
        </authorList>
    </citation>
    <scope>NUCLEOTIDE SEQUENCE</scope>
    <source>
        <strain evidence="1">D6</strain>
    </source>
</reference>
<dbReference type="PANTHER" id="PTHR36978">
    <property type="entry name" value="P-LOOP CONTAINING NUCLEOTIDE TRIPHOSPHATE HYDROLASE"/>
    <property type="match status" value="1"/>
</dbReference>
<proteinExistence type="predicted"/>
<protein>
    <recommendedName>
        <fullName evidence="3">Sulfotransferase</fullName>
    </recommendedName>
</protein>